<reference evidence="1" key="1">
    <citation type="submission" date="2014-09" db="EMBL/GenBank/DDBJ databases">
        <authorList>
            <person name="Magalhaes I.L.F."/>
            <person name="Oliveira U."/>
            <person name="Santos F.R."/>
            <person name="Vidigal T.H.D.A."/>
            <person name="Brescovit A.D."/>
            <person name="Santos A.J."/>
        </authorList>
    </citation>
    <scope>NUCLEOTIDE SEQUENCE</scope>
    <source>
        <tissue evidence="1">Shoot tissue taken approximately 20 cm above the soil surface</tissue>
    </source>
</reference>
<name>A0A0A9C604_ARUDO</name>
<organism evidence="1">
    <name type="scientific">Arundo donax</name>
    <name type="common">Giant reed</name>
    <name type="synonym">Donax arundinaceus</name>
    <dbReference type="NCBI Taxonomy" id="35708"/>
    <lineage>
        <taxon>Eukaryota</taxon>
        <taxon>Viridiplantae</taxon>
        <taxon>Streptophyta</taxon>
        <taxon>Embryophyta</taxon>
        <taxon>Tracheophyta</taxon>
        <taxon>Spermatophyta</taxon>
        <taxon>Magnoliopsida</taxon>
        <taxon>Liliopsida</taxon>
        <taxon>Poales</taxon>
        <taxon>Poaceae</taxon>
        <taxon>PACMAD clade</taxon>
        <taxon>Arundinoideae</taxon>
        <taxon>Arundineae</taxon>
        <taxon>Arundo</taxon>
    </lineage>
</organism>
<proteinExistence type="predicted"/>
<dbReference type="AlphaFoldDB" id="A0A0A9C604"/>
<protein>
    <submittedName>
        <fullName evidence="1">Uncharacterized protein</fullName>
    </submittedName>
</protein>
<accession>A0A0A9C604</accession>
<dbReference type="EMBL" id="GBRH01226186">
    <property type="protein sequence ID" value="JAD71709.1"/>
    <property type="molecule type" value="Transcribed_RNA"/>
</dbReference>
<reference evidence="1" key="2">
    <citation type="journal article" date="2015" name="Data Brief">
        <title>Shoot transcriptome of the giant reed, Arundo donax.</title>
        <authorList>
            <person name="Barrero R.A."/>
            <person name="Guerrero F.D."/>
            <person name="Moolhuijzen P."/>
            <person name="Goolsby J.A."/>
            <person name="Tidwell J."/>
            <person name="Bellgard S.E."/>
            <person name="Bellgard M.I."/>
        </authorList>
    </citation>
    <scope>NUCLEOTIDE SEQUENCE</scope>
    <source>
        <tissue evidence="1">Shoot tissue taken approximately 20 cm above the soil surface</tissue>
    </source>
</reference>
<sequence length="34" mass="4048">MMQNNIHYTALEIHFSARIYNLRNLKSAAKQRTI</sequence>
<evidence type="ECO:0000313" key="1">
    <source>
        <dbReference type="EMBL" id="JAD71709.1"/>
    </source>
</evidence>